<dbReference type="Gene3D" id="2.40.170.20">
    <property type="entry name" value="TonB-dependent receptor, beta-barrel domain"/>
    <property type="match status" value="1"/>
</dbReference>
<dbReference type="EMBL" id="JAAWWK010000002">
    <property type="protein sequence ID" value="NKI16881.1"/>
    <property type="molecule type" value="Genomic_DNA"/>
</dbReference>
<dbReference type="Proteomes" id="UP000765845">
    <property type="component" value="Unassembled WGS sequence"/>
</dbReference>
<evidence type="ECO:0000256" key="4">
    <source>
        <dbReference type="ARBA" id="ARBA00022496"/>
    </source>
</evidence>
<feature type="domain" description="TonB-dependent receptor-like beta-barrel" evidence="15">
    <location>
        <begin position="274"/>
        <end position="760"/>
    </location>
</feature>
<keyword evidence="2 11" id="KW-0813">Transport</keyword>
<evidence type="ECO:0000256" key="14">
    <source>
        <dbReference type="SAM" id="SignalP"/>
    </source>
</evidence>
<feature type="compositionally biased region" description="Polar residues" evidence="13">
    <location>
        <begin position="664"/>
        <end position="677"/>
    </location>
</feature>
<proteinExistence type="inferred from homology"/>
<keyword evidence="7" id="KW-0406">Ion transport</keyword>
<comment type="caution">
    <text evidence="17">The sequence shown here is derived from an EMBL/GenBank/DDBJ whole genome shotgun (WGS) entry which is preliminary data.</text>
</comment>
<evidence type="ECO:0000256" key="12">
    <source>
        <dbReference type="RuleBase" id="RU003357"/>
    </source>
</evidence>
<dbReference type="PANTHER" id="PTHR32552">
    <property type="entry name" value="FERRICHROME IRON RECEPTOR-RELATED"/>
    <property type="match status" value="1"/>
</dbReference>
<gene>
    <name evidence="17" type="ORF">HCU74_05535</name>
</gene>
<feature type="compositionally biased region" description="Polar residues" evidence="13">
    <location>
        <begin position="278"/>
        <end position="291"/>
    </location>
</feature>
<feature type="chain" id="PRO_5045342602" evidence="14">
    <location>
        <begin position="23"/>
        <end position="799"/>
    </location>
</feature>
<evidence type="ECO:0000313" key="18">
    <source>
        <dbReference type="Proteomes" id="UP000765845"/>
    </source>
</evidence>
<feature type="signal peptide" evidence="14">
    <location>
        <begin position="1"/>
        <end position="22"/>
    </location>
</feature>
<reference evidence="17 18" key="1">
    <citation type="submission" date="2020-04" db="EMBL/GenBank/DDBJ databases">
        <authorList>
            <person name="Yoon J."/>
        </authorList>
    </citation>
    <scope>NUCLEOTIDE SEQUENCE [LARGE SCALE GENOMIC DNA]</scope>
    <source>
        <strain evidence="17 18">KMU-166</strain>
    </source>
</reference>
<dbReference type="Pfam" id="PF00593">
    <property type="entry name" value="TonB_dep_Rec_b-barrel"/>
    <property type="match status" value="1"/>
</dbReference>
<keyword evidence="4" id="KW-0410">Iron transport</keyword>
<keyword evidence="6" id="KW-0408">Iron</keyword>
<sequence>MLRNFFPGTGLLLAMISLSAFGQNRVIEEVIVTAQKKAQNLQDVPISVASFESEFFNDKAISDVGELVQYTPNVKFNNSQGHSPVLTIRGFGTPPLGRGLEPSVGVSIDDVFYGRASYINDTAFDMARVEVLRGPQGTLFGKNTIAGVFSFTTTDPSFDRSAYINVGTAKYDEVKAEGAISLPLIDDKLAMRIALRYRYRDSHLYNTARDEQNYMVDRGGRVKIKWLIDDSSELLLNLWASEHREVGLITQIAKASERSRDQFRSEENGDPEFEDDPWNNTTSMDSETFSNRDTTSANLKYTKDFGEVGLANTLAMTFIAGTSEFEGPYAIDGDFSPIDFINFGTRDGEPNFYQQDQVELRFAGSLPALFGIGHGVDFVAGVFAAQTDHGSSISQTNGAGFAAYIAGAGGAYDPQSDFGFFPSVPVPVETVEDDGQAETLYAITRVETDSVAYFTQFDWLVADALTLTLGLRYGEDKRTGNILSQREGLPGAGPITTGQENFDVTLDASDYDFTPKFTVTWEVAKEITLFATYTQGFKSGGFAAAVFSDDNLTFEPERANAYEIGIKSKLFGGSLILNGAIYYTQYQDLQVRNFDGTQIFVTNAADATTQGLEFDFFWLPPVPYLSIGGSAGLVDATYDEYLCAVPQAGTESGTGDPSCYNEKTGPQSDPTAPSFQDLSGEPLAFAPEVSASLYTSLDIPLFNSGINLLAGVDALHQGEHFTDTDNDPFSLQEATTKINARLGLKEESGRWSLVLNAKNLTEERENVLTLDQPLISGNYVYASLPDETSYHLDFRYTLQ</sequence>
<keyword evidence="17" id="KW-0675">Receptor</keyword>
<keyword evidence="8 12" id="KW-0798">TonB box</keyword>
<dbReference type="PROSITE" id="PS52016">
    <property type="entry name" value="TONB_DEPENDENT_REC_3"/>
    <property type="match status" value="1"/>
</dbReference>
<name>A0ABX1GCK1_9GAMM</name>
<comment type="similarity">
    <text evidence="11 12">Belongs to the TonB-dependent receptor family.</text>
</comment>
<evidence type="ECO:0000256" key="11">
    <source>
        <dbReference type="PROSITE-ProRule" id="PRU01360"/>
    </source>
</evidence>
<dbReference type="InterPro" id="IPR000531">
    <property type="entry name" value="Beta-barrel_TonB"/>
</dbReference>
<keyword evidence="10 11" id="KW-0998">Cell outer membrane</keyword>
<evidence type="ECO:0000256" key="3">
    <source>
        <dbReference type="ARBA" id="ARBA00022452"/>
    </source>
</evidence>
<dbReference type="InterPro" id="IPR012910">
    <property type="entry name" value="Plug_dom"/>
</dbReference>
<evidence type="ECO:0000256" key="13">
    <source>
        <dbReference type="SAM" id="MobiDB-lite"/>
    </source>
</evidence>
<dbReference type="Pfam" id="PF07715">
    <property type="entry name" value="Plug"/>
    <property type="match status" value="1"/>
</dbReference>
<feature type="region of interest" description="Disordered" evidence="13">
    <location>
        <begin position="259"/>
        <end position="291"/>
    </location>
</feature>
<dbReference type="SUPFAM" id="SSF56935">
    <property type="entry name" value="Porins"/>
    <property type="match status" value="1"/>
</dbReference>
<feature type="region of interest" description="Disordered" evidence="13">
    <location>
        <begin position="650"/>
        <end position="677"/>
    </location>
</feature>
<evidence type="ECO:0000259" key="16">
    <source>
        <dbReference type="Pfam" id="PF07715"/>
    </source>
</evidence>
<comment type="subcellular location">
    <subcellularLocation>
        <location evidence="1 11">Cell outer membrane</location>
        <topology evidence="1 11">Multi-pass membrane protein</topology>
    </subcellularLocation>
</comment>
<dbReference type="InterPro" id="IPR039426">
    <property type="entry name" value="TonB-dep_rcpt-like"/>
</dbReference>
<organism evidence="17 18">
    <name type="scientific">Spongiibacter thalassae</name>
    <dbReference type="NCBI Taxonomy" id="2721624"/>
    <lineage>
        <taxon>Bacteria</taxon>
        <taxon>Pseudomonadati</taxon>
        <taxon>Pseudomonadota</taxon>
        <taxon>Gammaproteobacteria</taxon>
        <taxon>Cellvibrionales</taxon>
        <taxon>Spongiibacteraceae</taxon>
        <taxon>Spongiibacter</taxon>
    </lineage>
</organism>
<dbReference type="PANTHER" id="PTHR32552:SF81">
    <property type="entry name" value="TONB-DEPENDENT OUTER MEMBRANE RECEPTOR"/>
    <property type="match status" value="1"/>
</dbReference>
<evidence type="ECO:0000256" key="10">
    <source>
        <dbReference type="ARBA" id="ARBA00023237"/>
    </source>
</evidence>
<feature type="domain" description="TonB-dependent receptor plug" evidence="16">
    <location>
        <begin position="41"/>
        <end position="148"/>
    </location>
</feature>
<evidence type="ECO:0000256" key="5">
    <source>
        <dbReference type="ARBA" id="ARBA00022692"/>
    </source>
</evidence>
<evidence type="ECO:0000313" key="17">
    <source>
        <dbReference type="EMBL" id="NKI16881.1"/>
    </source>
</evidence>
<dbReference type="InterPro" id="IPR036942">
    <property type="entry name" value="Beta-barrel_TonB_sf"/>
</dbReference>
<dbReference type="RefSeq" id="WP_168449425.1">
    <property type="nucleotide sequence ID" value="NZ_JAAWWK010000002.1"/>
</dbReference>
<evidence type="ECO:0000259" key="15">
    <source>
        <dbReference type="Pfam" id="PF00593"/>
    </source>
</evidence>
<accession>A0ABX1GCK1</accession>
<keyword evidence="9 11" id="KW-0472">Membrane</keyword>
<keyword evidence="5 11" id="KW-0812">Transmembrane</keyword>
<evidence type="ECO:0000256" key="8">
    <source>
        <dbReference type="ARBA" id="ARBA00023077"/>
    </source>
</evidence>
<keyword evidence="14" id="KW-0732">Signal</keyword>
<protein>
    <submittedName>
        <fullName evidence="17">TonB-dependent receptor</fullName>
    </submittedName>
</protein>
<evidence type="ECO:0000256" key="6">
    <source>
        <dbReference type="ARBA" id="ARBA00023004"/>
    </source>
</evidence>
<evidence type="ECO:0000256" key="9">
    <source>
        <dbReference type="ARBA" id="ARBA00023136"/>
    </source>
</evidence>
<keyword evidence="18" id="KW-1185">Reference proteome</keyword>
<feature type="compositionally biased region" description="Acidic residues" evidence="13">
    <location>
        <begin position="268"/>
        <end position="277"/>
    </location>
</feature>
<keyword evidence="3 11" id="KW-1134">Transmembrane beta strand</keyword>
<evidence type="ECO:0000256" key="7">
    <source>
        <dbReference type="ARBA" id="ARBA00023065"/>
    </source>
</evidence>
<evidence type="ECO:0000256" key="2">
    <source>
        <dbReference type="ARBA" id="ARBA00022448"/>
    </source>
</evidence>
<evidence type="ECO:0000256" key="1">
    <source>
        <dbReference type="ARBA" id="ARBA00004571"/>
    </source>
</evidence>